<comment type="similarity">
    <text evidence="2">Belongs to the oxygen-dependent FAD-linked oxidoreductase family.</text>
</comment>
<evidence type="ECO:0000256" key="1">
    <source>
        <dbReference type="ARBA" id="ARBA00001974"/>
    </source>
</evidence>
<dbReference type="PROSITE" id="PS51387">
    <property type="entry name" value="FAD_PCMH"/>
    <property type="match status" value="1"/>
</dbReference>
<evidence type="ECO:0000313" key="7">
    <source>
        <dbReference type="EMBL" id="MDL9978817.1"/>
    </source>
</evidence>
<gene>
    <name evidence="7" type="ORF">QSV35_05705</name>
</gene>
<keyword evidence="5" id="KW-0560">Oxidoreductase</keyword>
<evidence type="ECO:0000256" key="2">
    <source>
        <dbReference type="ARBA" id="ARBA00005466"/>
    </source>
</evidence>
<evidence type="ECO:0000259" key="6">
    <source>
        <dbReference type="PROSITE" id="PS51387"/>
    </source>
</evidence>
<dbReference type="InterPro" id="IPR050416">
    <property type="entry name" value="FAD-linked_Oxidoreductase"/>
</dbReference>
<name>A0ABT7MWI8_9MICO</name>
<dbReference type="InterPro" id="IPR006093">
    <property type="entry name" value="Oxy_OxRdtase_FAD_BS"/>
</dbReference>
<comment type="caution">
    <text evidence="7">The sequence shown here is derived from an EMBL/GenBank/DDBJ whole genome shotgun (WGS) entry which is preliminary data.</text>
</comment>
<protein>
    <submittedName>
        <fullName evidence="7">FAD-binding oxidoreductase</fullName>
    </submittedName>
</protein>
<dbReference type="InterPro" id="IPR036318">
    <property type="entry name" value="FAD-bd_PCMH-like_sf"/>
</dbReference>
<dbReference type="Gene3D" id="3.30.465.10">
    <property type="match status" value="1"/>
</dbReference>
<reference evidence="7 8" key="1">
    <citation type="submission" date="2023-06" db="EMBL/GenBank/DDBJ databases">
        <title>Microbacterium sp. nov., isolated from a waste landfill.</title>
        <authorList>
            <person name="Wen W."/>
        </authorList>
    </citation>
    <scope>NUCLEOTIDE SEQUENCE [LARGE SCALE GENOMIC DNA]</scope>
    <source>
        <strain evidence="7 8">ASV49</strain>
    </source>
</reference>
<dbReference type="SUPFAM" id="SSF56176">
    <property type="entry name" value="FAD-binding/transporter-associated domain-like"/>
    <property type="match status" value="1"/>
</dbReference>
<dbReference type="InterPro" id="IPR016169">
    <property type="entry name" value="FAD-bd_PCMH_sub2"/>
</dbReference>
<dbReference type="Gene3D" id="3.30.43.10">
    <property type="entry name" value="Uridine Diphospho-n-acetylenolpyruvylglucosamine Reductase, domain 2"/>
    <property type="match status" value="1"/>
</dbReference>
<dbReference type="PROSITE" id="PS00862">
    <property type="entry name" value="OX2_COVAL_FAD"/>
    <property type="match status" value="1"/>
</dbReference>
<evidence type="ECO:0000256" key="5">
    <source>
        <dbReference type="ARBA" id="ARBA00023002"/>
    </source>
</evidence>
<dbReference type="Pfam" id="PF01565">
    <property type="entry name" value="FAD_binding_4"/>
    <property type="match status" value="1"/>
</dbReference>
<keyword evidence="4" id="KW-0274">FAD</keyword>
<dbReference type="InterPro" id="IPR016167">
    <property type="entry name" value="FAD-bd_PCMH_sub1"/>
</dbReference>
<proteinExistence type="inferred from homology"/>
<dbReference type="PANTHER" id="PTHR42973:SF39">
    <property type="entry name" value="FAD-BINDING PCMH-TYPE DOMAIN-CONTAINING PROTEIN"/>
    <property type="match status" value="1"/>
</dbReference>
<keyword evidence="8" id="KW-1185">Reference proteome</keyword>
<dbReference type="PANTHER" id="PTHR42973">
    <property type="entry name" value="BINDING OXIDOREDUCTASE, PUTATIVE (AFU_ORTHOLOGUE AFUA_1G17690)-RELATED"/>
    <property type="match status" value="1"/>
</dbReference>
<evidence type="ECO:0000313" key="8">
    <source>
        <dbReference type="Proteomes" id="UP001235064"/>
    </source>
</evidence>
<sequence length="452" mass="47248">MSASILFDAAVLRSVPCIVLPDEAGYAEACTPWNLAFPLHPAAVAVPRSVDDVIAAVTAAARAGLQVAPMSTGHLASTIAGRLDEALLLRMSELTGVSVDPVARTARVLGGTLWRDVVAAAAPHGLTAPHGSAGDVAVAGYVLGGGISFYGRRHGLASASVRAFEIVTADGTLVRASADEHHELFWALRGGGGSFGTVVAIELDLLPVADVFAGMLLWDVAHAPTVLRTWAAWTSHAPESATTALRIMRFPAIPELPPFLSGRSLVVIDGVILDDDATAAKLLAPLRALAPELDTFTRMPAAGVLDIHMDPPAPTPGVSDHAMMSGLPEEAIAVLLSVAGPGVETPLMVAELRHVGGAFDREQDGALRRLHGRYALFVLCAAPTPELCALGEDVTSEIVQLMSPWANGTLYSNFAEGRADASALYDPAARERLAAVRDHYDPTRLWVAAHAV</sequence>
<accession>A0ABT7MWI8</accession>
<organism evidence="7 8">
    <name type="scientific">Microbacterium candidum</name>
    <dbReference type="NCBI Taxonomy" id="3041922"/>
    <lineage>
        <taxon>Bacteria</taxon>
        <taxon>Bacillati</taxon>
        <taxon>Actinomycetota</taxon>
        <taxon>Actinomycetes</taxon>
        <taxon>Micrococcales</taxon>
        <taxon>Microbacteriaceae</taxon>
        <taxon>Microbacterium</taxon>
    </lineage>
</organism>
<keyword evidence="3" id="KW-0285">Flavoprotein</keyword>
<evidence type="ECO:0000256" key="4">
    <source>
        <dbReference type="ARBA" id="ARBA00022827"/>
    </source>
</evidence>
<dbReference type="InterPro" id="IPR006094">
    <property type="entry name" value="Oxid_FAD_bind_N"/>
</dbReference>
<feature type="domain" description="FAD-binding PCMH-type" evidence="6">
    <location>
        <begin position="37"/>
        <end position="208"/>
    </location>
</feature>
<dbReference type="InterPro" id="IPR016166">
    <property type="entry name" value="FAD-bd_PCMH"/>
</dbReference>
<dbReference type="EMBL" id="JASXSZ010000001">
    <property type="protein sequence ID" value="MDL9978817.1"/>
    <property type="molecule type" value="Genomic_DNA"/>
</dbReference>
<dbReference type="Proteomes" id="UP001235064">
    <property type="component" value="Unassembled WGS sequence"/>
</dbReference>
<dbReference type="RefSeq" id="WP_286287555.1">
    <property type="nucleotide sequence ID" value="NZ_JASXSZ010000001.1"/>
</dbReference>
<dbReference type="Gene3D" id="3.40.462.20">
    <property type="match status" value="1"/>
</dbReference>
<evidence type="ECO:0000256" key="3">
    <source>
        <dbReference type="ARBA" id="ARBA00022630"/>
    </source>
</evidence>
<comment type="cofactor">
    <cofactor evidence="1">
        <name>FAD</name>
        <dbReference type="ChEBI" id="CHEBI:57692"/>
    </cofactor>
</comment>